<dbReference type="InterPro" id="IPR004501">
    <property type="entry name" value="PTS_EIIC_3"/>
</dbReference>
<protein>
    <recommendedName>
        <fullName evidence="2">PTS EIIC type-3 domain-containing protein</fullName>
    </recommendedName>
</protein>
<evidence type="ECO:0000259" key="2">
    <source>
        <dbReference type="PROSITE" id="PS51105"/>
    </source>
</evidence>
<organism evidence="3 4">
    <name type="scientific">Liquorilactobacillus aquaticus DSM 21051</name>
    <dbReference type="NCBI Taxonomy" id="1423725"/>
    <lineage>
        <taxon>Bacteria</taxon>
        <taxon>Bacillati</taxon>
        <taxon>Bacillota</taxon>
        <taxon>Bacilli</taxon>
        <taxon>Lactobacillales</taxon>
        <taxon>Lactobacillaceae</taxon>
        <taxon>Liquorilactobacillus</taxon>
    </lineage>
</organism>
<dbReference type="GO" id="GO:0008982">
    <property type="term" value="F:protein-N(PI)-phosphohistidine-sugar phosphotransferase activity"/>
    <property type="evidence" value="ECO:0007669"/>
    <property type="project" value="InterPro"/>
</dbReference>
<keyword evidence="1" id="KW-1133">Transmembrane helix</keyword>
<keyword evidence="4" id="KW-1185">Reference proteome</keyword>
<keyword evidence="1" id="KW-0812">Transmembrane</keyword>
<comment type="caution">
    <text evidence="3">The sequence shown here is derived from an EMBL/GenBank/DDBJ whole genome shotgun (WGS) entry which is preliminary data.</text>
</comment>
<sequence>MTGNKIIAYLYRLQDKQQKWKWLRSCYFGLKKVSPLLLIGILIRCLMLSFFQPHGFFYEIYHLDKFSWISDANSVAHLLSCVFFDVALLLLCVAVAWYRGSLFDEEEAIPSAVVALILLFFINFHVKRTPADGTGQVNLSGNIPFIEVLAIGLIGAYFYHVGKKYLHLKSVWSFSMGTIVLGGAIKGLEHLFSTNVFSNLSGPVLSGIGSLLSDDQHQLSSIILRETGRNLFVWLGFISPDQVLVAHTDSDLTRANLSAALIKGNLEGLPHPLNIYSLSDSFAVLGGYGQVLALLLLFLLFSRYRNHRIDAWKHLLPVFLNVNSGFLAEIPLFFNFVLLIPFILVPVISILLGTLALKSGLIFPSVYQVPLNTPTILNAFMGTNGHWGSLIFTLIILIISILLYYPFFKVLETSAFSSIRAEEEQK</sequence>
<feature type="transmembrane region" description="Helical" evidence="1">
    <location>
        <begin position="108"/>
        <end position="126"/>
    </location>
</feature>
<evidence type="ECO:0000313" key="4">
    <source>
        <dbReference type="Proteomes" id="UP000051015"/>
    </source>
</evidence>
<feature type="transmembrane region" description="Helical" evidence="1">
    <location>
        <begin position="171"/>
        <end position="188"/>
    </location>
</feature>
<dbReference type="GO" id="GO:0016020">
    <property type="term" value="C:membrane"/>
    <property type="evidence" value="ECO:0007669"/>
    <property type="project" value="InterPro"/>
</dbReference>
<dbReference type="Proteomes" id="UP000051015">
    <property type="component" value="Unassembled WGS sequence"/>
</dbReference>
<dbReference type="PANTHER" id="PTHR33989:SF4">
    <property type="entry name" value="PTS SYSTEM N,N'-DIACETYLCHITOBIOSE-SPECIFIC EIIC COMPONENT"/>
    <property type="match status" value="1"/>
</dbReference>
<gene>
    <name evidence="3" type="ORF">FC19_GL002249</name>
</gene>
<dbReference type="PATRIC" id="fig|1423725.3.peg.2316"/>
<feature type="transmembrane region" description="Helical" evidence="1">
    <location>
        <begin position="75"/>
        <end position="96"/>
    </location>
</feature>
<feature type="transmembrane region" description="Helical" evidence="1">
    <location>
        <begin position="387"/>
        <end position="408"/>
    </location>
</feature>
<feature type="transmembrane region" description="Helical" evidence="1">
    <location>
        <begin position="138"/>
        <end position="159"/>
    </location>
</feature>
<dbReference type="OrthoDB" id="1651152at2"/>
<dbReference type="STRING" id="1423725.FC19_GL002249"/>
<feature type="domain" description="PTS EIIC type-3" evidence="2">
    <location>
        <begin position="6"/>
        <end position="407"/>
    </location>
</feature>
<dbReference type="RefSeq" id="WP_057876857.1">
    <property type="nucleotide sequence ID" value="NZ_AYZD01000033.1"/>
</dbReference>
<dbReference type="PANTHER" id="PTHR33989">
    <property type="match status" value="1"/>
</dbReference>
<dbReference type="InterPro" id="IPR051088">
    <property type="entry name" value="PTS_Sugar-EIIC/EIIB"/>
</dbReference>
<feature type="transmembrane region" description="Helical" evidence="1">
    <location>
        <begin position="332"/>
        <end position="357"/>
    </location>
</feature>
<name>A0A0R2CVD0_9LACO</name>
<feature type="transmembrane region" description="Helical" evidence="1">
    <location>
        <begin position="33"/>
        <end position="55"/>
    </location>
</feature>
<keyword evidence="1" id="KW-0472">Membrane</keyword>
<reference evidence="3 4" key="1">
    <citation type="journal article" date="2015" name="Genome Announc.">
        <title>Expanding the biotechnology potential of lactobacilli through comparative genomics of 213 strains and associated genera.</title>
        <authorList>
            <person name="Sun Z."/>
            <person name="Harris H.M."/>
            <person name="McCann A."/>
            <person name="Guo C."/>
            <person name="Argimon S."/>
            <person name="Zhang W."/>
            <person name="Yang X."/>
            <person name="Jeffery I.B."/>
            <person name="Cooney J.C."/>
            <person name="Kagawa T.F."/>
            <person name="Liu W."/>
            <person name="Song Y."/>
            <person name="Salvetti E."/>
            <person name="Wrobel A."/>
            <person name="Rasinkangas P."/>
            <person name="Parkhill J."/>
            <person name="Rea M.C."/>
            <person name="O'Sullivan O."/>
            <person name="Ritari J."/>
            <person name="Douillard F.P."/>
            <person name="Paul Ross R."/>
            <person name="Yang R."/>
            <person name="Briner A.E."/>
            <person name="Felis G.E."/>
            <person name="de Vos W.M."/>
            <person name="Barrangou R."/>
            <person name="Klaenhammer T.R."/>
            <person name="Caufield P.W."/>
            <person name="Cui Y."/>
            <person name="Zhang H."/>
            <person name="O'Toole P.W."/>
        </authorList>
    </citation>
    <scope>NUCLEOTIDE SEQUENCE [LARGE SCALE GENOMIC DNA]</scope>
    <source>
        <strain evidence="3 4">DSM 21051</strain>
    </source>
</reference>
<feature type="transmembrane region" description="Helical" evidence="1">
    <location>
        <begin position="282"/>
        <end position="301"/>
    </location>
</feature>
<dbReference type="AlphaFoldDB" id="A0A0R2CVD0"/>
<dbReference type="PROSITE" id="PS51105">
    <property type="entry name" value="PTS_EIIC_TYPE_3"/>
    <property type="match status" value="1"/>
</dbReference>
<accession>A0A0R2CVD0</accession>
<evidence type="ECO:0000313" key="3">
    <source>
        <dbReference type="EMBL" id="KRM95154.1"/>
    </source>
</evidence>
<dbReference type="GO" id="GO:0009401">
    <property type="term" value="P:phosphoenolpyruvate-dependent sugar phosphotransferase system"/>
    <property type="evidence" value="ECO:0007669"/>
    <property type="project" value="InterPro"/>
</dbReference>
<dbReference type="EMBL" id="AYZD01000033">
    <property type="protein sequence ID" value="KRM95154.1"/>
    <property type="molecule type" value="Genomic_DNA"/>
</dbReference>
<evidence type="ECO:0000256" key="1">
    <source>
        <dbReference type="SAM" id="Phobius"/>
    </source>
</evidence>
<proteinExistence type="predicted"/>